<dbReference type="SUPFAM" id="SSF143744">
    <property type="entry name" value="GlcG-like"/>
    <property type="match status" value="1"/>
</dbReference>
<dbReference type="OrthoDB" id="9778896at2"/>
<comment type="caution">
    <text evidence="1">The sequence shown here is derived from an EMBL/GenBank/DDBJ whole genome shotgun (WGS) entry which is preliminary data.</text>
</comment>
<dbReference type="InterPro" id="IPR052517">
    <property type="entry name" value="GlcG_carb_metab_protein"/>
</dbReference>
<proteinExistence type="predicted"/>
<protein>
    <submittedName>
        <fullName evidence="1">Uncharacterized protein GlcG (DUF336 family)</fullName>
    </submittedName>
</protein>
<dbReference type="RefSeq" id="WP_110043848.1">
    <property type="nucleotide sequence ID" value="NZ_CP054612.1"/>
</dbReference>
<organism evidence="1 2">
    <name type="scientific">Paenibacillus cellulosilyticus</name>
    <dbReference type="NCBI Taxonomy" id="375489"/>
    <lineage>
        <taxon>Bacteria</taxon>
        <taxon>Bacillati</taxon>
        <taxon>Bacillota</taxon>
        <taxon>Bacilli</taxon>
        <taxon>Bacillales</taxon>
        <taxon>Paenibacillaceae</taxon>
        <taxon>Paenibacillus</taxon>
    </lineage>
</organism>
<name>A0A2V2YUS5_9BACL</name>
<dbReference type="PANTHER" id="PTHR34309:SF1">
    <property type="entry name" value="PROTEIN GLCG"/>
    <property type="match status" value="1"/>
</dbReference>
<dbReference type="AlphaFoldDB" id="A0A2V2YUS5"/>
<sequence>MEGISLQLAIYLLSVAEQRARQQGVPSSIAIVDAGGSLIAFHRMDDAPIAGIDIARNKAWTSVSMQMPTSELARLAAAGGDAFGVNTTSQGKVVILKGGIPLVRGNRIIGGIGVSGGTGDQDIRAAQAAVQALDHYFTRSRRA</sequence>
<dbReference type="Gene3D" id="3.30.450.150">
    <property type="entry name" value="Haem-degrading domain"/>
    <property type="match status" value="1"/>
</dbReference>
<keyword evidence="2" id="KW-1185">Reference proteome</keyword>
<evidence type="ECO:0000313" key="1">
    <source>
        <dbReference type="EMBL" id="PWW04727.1"/>
    </source>
</evidence>
<gene>
    <name evidence="1" type="ORF">DFQ01_1068</name>
</gene>
<accession>A0A2V2YUS5</accession>
<dbReference type="Pfam" id="PF03928">
    <property type="entry name" value="HbpS-like"/>
    <property type="match status" value="1"/>
</dbReference>
<dbReference type="InterPro" id="IPR038084">
    <property type="entry name" value="PduO/GlcC-like_sf"/>
</dbReference>
<dbReference type="InterPro" id="IPR005624">
    <property type="entry name" value="PduO/GlcC-like"/>
</dbReference>
<reference evidence="1 2" key="1">
    <citation type="submission" date="2018-05" db="EMBL/GenBank/DDBJ databases">
        <title>Genomic Encyclopedia of Type Strains, Phase III (KMG-III): the genomes of soil and plant-associated and newly described type strains.</title>
        <authorList>
            <person name="Whitman W."/>
        </authorList>
    </citation>
    <scope>NUCLEOTIDE SEQUENCE [LARGE SCALE GENOMIC DNA]</scope>
    <source>
        <strain evidence="1 2">CECT 5696</strain>
    </source>
</reference>
<dbReference type="Proteomes" id="UP000246635">
    <property type="component" value="Unassembled WGS sequence"/>
</dbReference>
<evidence type="ECO:0000313" key="2">
    <source>
        <dbReference type="Proteomes" id="UP000246635"/>
    </source>
</evidence>
<dbReference type="EMBL" id="QGTQ01000006">
    <property type="protein sequence ID" value="PWW04727.1"/>
    <property type="molecule type" value="Genomic_DNA"/>
</dbReference>
<dbReference type="PANTHER" id="PTHR34309">
    <property type="entry name" value="SLR1406 PROTEIN"/>
    <property type="match status" value="1"/>
</dbReference>